<dbReference type="EMBL" id="CADEAL010004217">
    <property type="protein sequence ID" value="CAB1454555.1"/>
    <property type="molecule type" value="Genomic_DNA"/>
</dbReference>
<sequence>MSQEKGSVDILETQCQKDCKANCLDDSGARGELSHWVPSPVPPPLGRKGRCTPSSPDAVKLQARCQLHCSTHLHILETEGRRSVKEILIRSALKVETKVERSSVFPATQVGIVRLKQMTPGFPTIDHNKKNTPTADCSHLPLQLFSLAVRLSTHLPKHSEPSFLLQHHGELTLSEGRGVGGGGGGWAHTEGDKWRDGEWEESPGCQGVTSLDTTSSSPSNDCAPPQ</sequence>
<proteinExistence type="predicted"/>
<feature type="compositionally biased region" description="Gly residues" evidence="1">
    <location>
        <begin position="177"/>
        <end position="186"/>
    </location>
</feature>
<reference evidence="2" key="1">
    <citation type="submission" date="2020-03" db="EMBL/GenBank/DDBJ databases">
        <authorList>
            <person name="Weist P."/>
        </authorList>
    </citation>
    <scope>NUCLEOTIDE SEQUENCE</scope>
</reference>
<protein>
    <submittedName>
        <fullName evidence="2">Uncharacterized protein</fullName>
    </submittedName>
</protein>
<dbReference type="AlphaFoldDB" id="A0A9N7VUM4"/>
<accession>A0A9N7VUM4</accession>
<name>A0A9N7VUM4_PLEPL</name>
<organism evidence="2 3">
    <name type="scientific">Pleuronectes platessa</name>
    <name type="common">European plaice</name>
    <dbReference type="NCBI Taxonomy" id="8262"/>
    <lineage>
        <taxon>Eukaryota</taxon>
        <taxon>Metazoa</taxon>
        <taxon>Chordata</taxon>
        <taxon>Craniata</taxon>
        <taxon>Vertebrata</taxon>
        <taxon>Euteleostomi</taxon>
        <taxon>Actinopterygii</taxon>
        <taxon>Neopterygii</taxon>
        <taxon>Teleostei</taxon>
        <taxon>Neoteleostei</taxon>
        <taxon>Acanthomorphata</taxon>
        <taxon>Carangaria</taxon>
        <taxon>Pleuronectiformes</taxon>
        <taxon>Pleuronectoidei</taxon>
        <taxon>Pleuronectidae</taxon>
        <taxon>Pleuronectes</taxon>
    </lineage>
</organism>
<comment type="caution">
    <text evidence="2">The sequence shown here is derived from an EMBL/GenBank/DDBJ whole genome shotgun (WGS) entry which is preliminary data.</text>
</comment>
<evidence type="ECO:0000256" key="1">
    <source>
        <dbReference type="SAM" id="MobiDB-lite"/>
    </source>
</evidence>
<feature type="compositionally biased region" description="Polar residues" evidence="1">
    <location>
        <begin position="207"/>
        <end position="220"/>
    </location>
</feature>
<dbReference type="Proteomes" id="UP001153269">
    <property type="component" value="Unassembled WGS sequence"/>
</dbReference>
<gene>
    <name evidence="2" type="ORF">PLEPLA_LOCUS42321</name>
</gene>
<evidence type="ECO:0000313" key="3">
    <source>
        <dbReference type="Proteomes" id="UP001153269"/>
    </source>
</evidence>
<evidence type="ECO:0000313" key="2">
    <source>
        <dbReference type="EMBL" id="CAB1454555.1"/>
    </source>
</evidence>
<feature type="region of interest" description="Disordered" evidence="1">
    <location>
        <begin position="175"/>
        <end position="226"/>
    </location>
</feature>
<keyword evidence="3" id="KW-1185">Reference proteome</keyword>